<organism evidence="2 3">
    <name type="scientific">Aureobasidium melanogenum</name>
    <name type="common">Aureobasidium pullulans var. melanogenum</name>
    <dbReference type="NCBI Taxonomy" id="46634"/>
    <lineage>
        <taxon>Eukaryota</taxon>
        <taxon>Fungi</taxon>
        <taxon>Dikarya</taxon>
        <taxon>Ascomycota</taxon>
        <taxon>Pezizomycotina</taxon>
        <taxon>Dothideomycetes</taxon>
        <taxon>Dothideomycetidae</taxon>
        <taxon>Dothideales</taxon>
        <taxon>Saccotheciaceae</taxon>
        <taxon>Aureobasidium</taxon>
    </lineage>
</organism>
<evidence type="ECO:0000313" key="3">
    <source>
        <dbReference type="Proteomes" id="UP000767238"/>
    </source>
</evidence>
<dbReference type="EMBL" id="JAHFYH010000420">
    <property type="protein sequence ID" value="KAH0208373.1"/>
    <property type="molecule type" value="Genomic_DNA"/>
</dbReference>
<evidence type="ECO:0000313" key="1">
    <source>
        <dbReference type="EMBL" id="KAG9655049.1"/>
    </source>
</evidence>
<evidence type="ECO:0000313" key="2">
    <source>
        <dbReference type="EMBL" id="KAH0208373.1"/>
    </source>
</evidence>
<sequence length="222" mass="24360">MTSTINFSDLYSCDQRHTDSLPQMLLWGDPQFFYSQYSLSIPDSMLDQYSCAPNLYSQSTFQNLPIQQYSHQYPYHNTWQPLFHSGQGGVPGGAWPPAYGVDLDTGLTTDLTSYQMPGMYGQVVNQAPPMSDSTDSSGSPQQLLLVEAGSTRTASPTGTGTADDPITYMCDALCQTQERGGQNALVSSLKNKPSSMKVSLRFVIESPVGQEADRETSREVQP</sequence>
<comment type="caution">
    <text evidence="2">The sequence shown here is derived from an EMBL/GenBank/DDBJ whole genome shotgun (WGS) entry which is preliminary data.</text>
</comment>
<feature type="non-terminal residue" evidence="2">
    <location>
        <position position="222"/>
    </location>
</feature>
<dbReference type="Proteomes" id="UP000779574">
    <property type="component" value="Unassembled WGS sequence"/>
</dbReference>
<reference evidence="2" key="2">
    <citation type="submission" date="2021-08" db="EMBL/GenBank/DDBJ databases">
        <authorList>
            <person name="Gostincar C."/>
            <person name="Sun X."/>
            <person name="Song Z."/>
            <person name="Gunde-Cimerman N."/>
        </authorList>
    </citation>
    <scope>NUCLEOTIDE SEQUENCE</scope>
    <source>
        <strain evidence="2">EXF-8016</strain>
        <strain evidence="1">EXF-9911</strain>
    </source>
</reference>
<gene>
    <name evidence="1" type="ORF">KCU76_g20353</name>
    <name evidence="2" type="ORF">KCV03_g10429</name>
</gene>
<reference evidence="2" key="1">
    <citation type="journal article" date="2021" name="J Fungi (Basel)">
        <title>Virulence traits and population genomics of the black yeast Aureobasidium melanogenum.</title>
        <authorList>
            <person name="Cernosa A."/>
            <person name="Sun X."/>
            <person name="Gostincar C."/>
            <person name="Fang C."/>
            <person name="Gunde-Cimerman N."/>
            <person name="Song Z."/>
        </authorList>
    </citation>
    <scope>NUCLEOTIDE SEQUENCE</scope>
    <source>
        <strain evidence="2">EXF-8016</strain>
        <strain evidence="1">EXF-9911</strain>
    </source>
</reference>
<dbReference type="AlphaFoldDB" id="A0A9P8G699"/>
<accession>A0A9P8G699</accession>
<protein>
    <submittedName>
        <fullName evidence="2">Uncharacterized protein</fullName>
    </submittedName>
</protein>
<dbReference type="EMBL" id="JAHFXF010002732">
    <property type="protein sequence ID" value="KAG9655049.1"/>
    <property type="molecule type" value="Genomic_DNA"/>
</dbReference>
<name>A0A9P8G699_AURME</name>
<dbReference type="Proteomes" id="UP000767238">
    <property type="component" value="Unassembled WGS sequence"/>
</dbReference>
<proteinExistence type="predicted"/>